<organism evidence="8 9">
    <name type="scientific">Candidatus Magasanikbacteria bacterium GW2011_GWA2_46_17</name>
    <dbReference type="NCBI Taxonomy" id="1619042"/>
    <lineage>
        <taxon>Bacteria</taxon>
        <taxon>Candidatus Magasanikiibacteriota</taxon>
    </lineage>
</organism>
<evidence type="ECO:0000256" key="3">
    <source>
        <dbReference type="ARBA" id="ARBA00022741"/>
    </source>
</evidence>
<gene>
    <name evidence="5" type="primary">adk</name>
    <name evidence="8" type="ORF">UX39_C0001G0055</name>
</gene>
<feature type="binding site" evidence="5">
    <location>
        <position position="165"/>
    </location>
    <ligand>
        <name>AMP</name>
        <dbReference type="ChEBI" id="CHEBI:456215"/>
    </ligand>
</feature>
<comment type="subunit">
    <text evidence="5 7">Monomer.</text>
</comment>
<dbReference type="PATRIC" id="fig|1619042.3.peg.64"/>
<keyword evidence="4 5" id="KW-0418">Kinase</keyword>
<dbReference type="GO" id="GO:0005737">
    <property type="term" value="C:cytoplasm"/>
    <property type="evidence" value="ECO:0007669"/>
    <property type="project" value="UniProtKB-SubCell"/>
</dbReference>
<name>A0A0G1S2A1_9BACT</name>
<dbReference type="SUPFAM" id="SSF52540">
    <property type="entry name" value="P-loop containing nucleoside triphosphate hydrolases"/>
    <property type="match status" value="1"/>
</dbReference>
<evidence type="ECO:0000256" key="7">
    <source>
        <dbReference type="RuleBase" id="RU003331"/>
    </source>
</evidence>
<dbReference type="InterPro" id="IPR000850">
    <property type="entry name" value="Adenylat/UMP-CMP_kin"/>
</dbReference>
<keyword evidence="5" id="KW-0963">Cytoplasm</keyword>
<evidence type="ECO:0000313" key="9">
    <source>
        <dbReference type="Proteomes" id="UP000034175"/>
    </source>
</evidence>
<dbReference type="UniPathway" id="UPA00588">
    <property type="reaction ID" value="UER00649"/>
</dbReference>
<keyword evidence="1 5" id="KW-0808">Transferase</keyword>
<feature type="binding site" evidence="5">
    <location>
        <position position="97"/>
    </location>
    <ligand>
        <name>AMP</name>
        <dbReference type="ChEBI" id="CHEBI:456215"/>
    </ligand>
</feature>
<dbReference type="AlphaFoldDB" id="A0A0G1S2A1"/>
<comment type="catalytic activity">
    <reaction evidence="5 7">
        <text>AMP + ATP = 2 ADP</text>
        <dbReference type="Rhea" id="RHEA:12973"/>
        <dbReference type="ChEBI" id="CHEBI:30616"/>
        <dbReference type="ChEBI" id="CHEBI:456215"/>
        <dbReference type="ChEBI" id="CHEBI:456216"/>
        <dbReference type="EC" id="2.7.4.3"/>
    </reaction>
</comment>
<comment type="pathway">
    <text evidence="5">Purine metabolism; AMP biosynthesis via salvage pathway; AMP from ADP: step 1/1.</text>
</comment>
<comment type="function">
    <text evidence="5">Catalyzes the reversible transfer of the terminal phosphate group between ATP and AMP. Plays an important role in cellular energy homeostasis and in adenine nucleotide metabolism.</text>
</comment>
<keyword evidence="3 5" id="KW-0547">Nucleotide-binding</keyword>
<feature type="binding site" evidence="5">
    <location>
        <position position="33"/>
    </location>
    <ligand>
        <name>AMP</name>
        <dbReference type="ChEBI" id="CHEBI:456215"/>
    </ligand>
</feature>
<reference evidence="8 9" key="1">
    <citation type="journal article" date="2015" name="Nature">
        <title>rRNA introns, odd ribosomes, and small enigmatic genomes across a large radiation of phyla.</title>
        <authorList>
            <person name="Brown C.T."/>
            <person name="Hug L.A."/>
            <person name="Thomas B.C."/>
            <person name="Sharon I."/>
            <person name="Castelle C.J."/>
            <person name="Singh A."/>
            <person name="Wilkins M.J."/>
            <person name="Williams K.H."/>
            <person name="Banfield J.F."/>
        </authorList>
    </citation>
    <scope>NUCLEOTIDE SEQUENCE [LARGE SCALE GENOMIC DNA]</scope>
</reference>
<dbReference type="Gene3D" id="3.40.50.300">
    <property type="entry name" value="P-loop containing nucleotide triphosphate hydrolases"/>
    <property type="match status" value="1"/>
</dbReference>
<feature type="binding site" evidence="5">
    <location>
        <position position="133"/>
    </location>
    <ligand>
        <name>ATP</name>
        <dbReference type="ChEBI" id="CHEBI:30616"/>
    </ligand>
</feature>
<dbReference type="GO" id="GO:0044209">
    <property type="term" value="P:AMP salvage"/>
    <property type="evidence" value="ECO:0007669"/>
    <property type="project" value="UniProtKB-UniRule"/>
</dbReference>
<dbReference type="EMBL" id="LCMA01000001">
    <property type="protein sequence ID" value="KKU27335.1"/>
    <property type="molecule type" value="Genomic_DNA"/>
</dbReference>
<evidence type="ECO:0000313" key="8">
    <source>
        <dbReference type="EMBL" id="KKU27335.1"/>
    </source>
</evidence>
<dbReference type="GO" id="GO:0005524">
    <property type="term" value="F:ATP binding"/>
    <property type="evidence" value="ECO:0007669"/>
    <property type="project" value="UniProtKB-UniRule"/>
</dbReference>
<evidence type="ECO:0000256" key="4">
    <source>
        <dbReference type="ARBA" id="ARBA00022777"/>
    </source>
</evidence>
<comment type="subcellular location">
    <subcellularLocation>
        <location evidence="5 7">Cytoplasm</location>
    </subcellularLocation>
</comment>
<evidence type="ECO:0000256" key="2">
    <source>
        <dbReference type="ARBA" id="ARBA00022727"/>
    </source>
</evidence>
<dbReference type="Pfam" id="PF00406">
    <property type="entry name" value="ADK"/>
    <property type="match status" value="1"/>
</dbReference>
<dbReference type="PANTHER" id="PTHR23359">
    <property type="entry name" value="NUCLEOTIDE KINASE"/>
    <property type="match status" value="1"/>
</dbReference>
<dbReference type="Proteomes" id="UP000034175">
    <property type="component" value="Unassembled WGS sequence"/>
</dbReference>
<comment type="similarity">
    <text evidence="5 6">Belongs to the adenylate kinase family.</text>
</comment>
<feature type="binding site" evidence="5">
    <location>
        <begin position="61"/>
        <end position="63"/>
    </location>
    <ligand>
        <name>AMP</name>
        <dbReference type="ChEBI" id="CHEBI:456215"/>
    </ligand>
</feature>
<accession>A0A0G1S2A1</accession>
<comment type="caution">
    <text evidence="8">The sequence shown here is derived from an EMBL/GenBank/DDBJ whole genome shotgun (WGS) entry which is preliminary data.</text>
</comment>
<keyword evidence="2 5" id="KW-0545">Nucleotide biosynthesis</keyword>
<dbReference type="CDD" id="cd01428">
    <property type="entry name" value="ADK"/>
    <property type="match status" value="1"/>
</dbReference>
<dbReference type="PRINTS" id="PR00094">
    <property type="entry name" value="ADENYLTKNASE"/>
</dbReference>
<protein>
    <recommendedName>
        <fullName evidence="5 7">Adenylate kinase</fullName>
        <shortName evidence="5">AK</shortName>
        <ecNumber evidence="5 7">2.7.4.3</ecNumber>
    </recommendedName>
    <alternativeName>
        <fullName evidence="5">ATP-AMP transphosphorylase</fullName>
    </alternativeName>
    <alternativeName>
        <fullName evidence="5">ATP:AMP phosphotransferase</fullName>
    </alternativeName>
    <alternativeName>
        <fullName evidence="5">Adenylate monophosphate kinase</fullName>
    </alternativeName>
</protein>
<evidence type="ECO:0000256" key="1">
    <source>
        <dbReference type="ARBA" id="ARBA00022679"/>
    </source>
</evidence>
<dbReference type="HAMAP" id="MF_00235">
    <property type="entry name" value="Adenylate_kinase_Adk"/>
    <property type="match status" value="1"/>
</dbReference>
<sequence>MKKILIFIGPPGSGKGTQAKKLAVRYNYGHISTGDLLRALTTDPNVAPDEKQALQEMKAGRLVPDWLIYRLAFREIEKYLEEGRGVILDGAVRNVAQAEEYQKCFKEKNLENEVMILEVALSDEESFNRLTKRRVCARCGEILPWTPATKDLTACPKCAGELVLRQDDKPEVIRKRIAEQGNVAMAPVVGYYKKLGLLITVDGNRTIDEVDKDVVKKLENGN</sequence>
<evidence type="ECO:0000256" key="5">
    <source>
        <dbReference type="HAMAP-Rule" id="MF_00235"/>
    </source>
</evidence>
<dbReference type="EC" id="2.7.4.3" evidence="5 7"/>
<dbReference type="InterPro" id="IPR027417">
    <property type="entry name" value="P-loop_NTPase"/>
</dbReference>
<comment type="caution">
    <text evidence="5">Lacks conserved residue(s) required for the propagation of feature annotation.</text>
</comment>
<evidence type="ECO:0000256" key="6">
    <source>
        <dbReference type="RuleBase" id="RU003330"/>
    </source>
</evidence>
<keyword evidence="5 7" id="KW-0067">ATP-binding</keyword>
<proteinExistence type="inferred from homology"/>
<feature type="binding site" evidence="5">
    <location>
        <position position="176"/>
    </location>
    <ligand>
        <name>AMP</name>
        <dbReference type="ChEBI" id="CHEBI:456215"/>
    </ligand>
</feature>
<comment type="domain">
    <text evidence="5">Consists of three domains, a large central CORE domain and two small peripheral domains, NMPbind and LID, which undergo movements during catalysis. The LID domain closes over the site of phosphoryl transfer upon ATP binding. Assembling and dissambling the active center during each catalytic cycle provides an effective means to prevent ATP hydrolysis.</text>
</comment>
<dbReference type="GO" id="GO:0004017">
    <property type="term" value="F:AMP kinase activity"/>
    <property type="evidence" value="ECO:0007669"/>
    <property type="project" value="UniProtKB-UniRule"/>
</dbReference>
<feature type="binding site" evidence="5">
    <location>
        <position position="38"/>
    </location>
    <ligand>
        <name>AMP</name>
        <dbReference type="ChEBI" id="CHEBI:456215"/>
    </ligand>
</feature>
<feature type="binding site" evidence="5">
    <location>
        <begin position="12"/>
        <end position="17"/>
    </location>
    <ligand>
        <name>ATP</name>
        <dbReference type="ChEBI" id="CHEBI:30616"/>
    </ligand>
</feature>
<feature type="binding site" evidence="5">
    <location>
        <position position="205"/>
    </location>
    <ligand>
        <name>ATP</name>
        <dbReference type="ChEBI" id="CHEBI:30616"/>
    </ligand>
</feature>